<dbReference type="GO" id="GO:0032259">
    <property type="term" value="P:methylation"/>
    <property type="evidence" value="ECO:0007669"/>
    <property type="project" value="UniProtKB-KW"/>
</dbReference>
<keyword evidence="2" id="KW-0808">Transferase</keyword>
<dbReference type="Pfam" id="PF02384">
    <property type="entry name" value="N6_Mtase"/>
    <property type="match status" value="1"/>
</dbReference>
<dbReference type="Proteomes" id="UP000601522">
    <property type="component" value="Unassembled WGS sequence"/>
</dbReference>
<dbReference type="InterPro" id="IPR029063">
    <property type="entry name" value="SAM-dependent_MTases_sf"/>
</dbReference>
<reference evidence="2 3" key="1">
    <citation type="submission" date="2020-08" db="EMBL/GenBank/DDBJ databases">
        <title>Genome public.</title>
        <authorList>
            <person name="Liu C."/>
            <person name="Sun Q."/>
        </authorList>
    </citation>
    <scope>NUCLEOTIDE SEQUENCE [LARGE SCALE GENOMIC DNA]</scope>
    <source>
        <strain evidence="2 3">NSJ-26</strain>
    </source>
</reference>
<dbReference type="Gene3D" id="3.40.50.150">
    <property type="entry name" value="Vaccinia Virus protein VP39"/>
    <property type="match status" value="1"/>
</dbReference>
<name>A0A926ILX4_9FIRM</name>
<evidence type="ECO:0000259" key="1">
    <source>
        <dbReference type="Pfam" id="PF02384"/>
    </source>
</evidence>
<dbReference type="GO" id="GO:0003677">
    <property type="term" value="F:DNA binding"/>
    <property type="evidence" value="ECO:0007669"/>
    <property type="project" value="InterPro"/>
</dbReference>
<dbReference type="EMBL" id="JACRTK010000001">
    <property type="protein sequence ID" value="MBC8589996.1"/>
    <property type="molecule type" value="Genomic_DNA"/>
</dbReference>
<organism evidence="2 3">
    <name type="scientific">Wansuia hejianensis</name>
    <dbReference type="NCBI Taxonomy" id="2763667"/>
    <lineage>
        <taxon>Bacteria</taxon>
        <taxon>Bacillati</taxon>
        <taxon>Bacillota</taxon>
        <taxon>Clostridia</taxon>
        <taxon>Lachnospirales</taxon>
        <taxon>Lachnospiraceae</taxon>
        <taxon>Wansuia</taxon>
    </lineage>
</organism>
<keyword evidence="3" id="KW-1185">Reference proteome</keyword>
<dbReference type="RefSeq" id="WP_249322785.1">
    <property type="nucleotide sequence ID" value="NZ_JACRTK010000001.1"/>
</dbReference>
<feature type="domain" description="DNA methylase adenine-specific" evidence="1">
    <location>
        <begin position="3"/>
        <end position="47"/>
    </location>
</feature>
<keyword evidence="2" id="KW-0489">Methyltransferase</keyword>
<dbReference type="GO" id="GO:0008170">
    <property type="term" value="F:N-methyltransferase activity"/>
    <property type="evidence" value="ECO:0007669"/>
    <property type="project" value="InterPro"/>
</dbReference>
<gene>
    <name evidence="2" type="ORF">H8689_02430</name>
</gene>
<dbReference type="SUPFAM" id="SSF53335">
    <property type="entry name" value="S-adenosyl-L-methionine-dependent methyltransferases"/>
    <property type="match status" value="1"/>
</dbReference>
<evidence type="ECO:0000313" key="2">
    <source>
        <dbReference type="EMBL" id="MBC8589996.1"/>
    </source>
</evidence>
<accession>A0A926ILX4</accession>
<dbReference type="AlphaFoldDB" id="A0A926ILX4"/>
<sequence>MEHFYQKLINTELSISGTDGQFRTPRYIIKMIVELMKTTASDIIIDPE</sequence>
<proteinExistence type="predicted"/>
<comment type="caution">
    <text evidence="2">The sequence shown here is derived from an EMBL/GenBank/DDBJ whole genome shotgun (WGS) entry which is preliminary data.</text>
</comment>
<protein>
    <submittedName>
        <fullName evidence="2">SAM-dependent DNA methyltransferase</fullName>
    </submittedName>
</protein>
<dbReference type="InterPro" id="IPR003356">
    <property type="entry name" value="DNA_methylase_A-5"/>
</dbReference>
<evidence type="ECO:0000313" key="3">
    <source>
        <dbReference type="Proteomes" id="UP000601522"/>
    </source>
</evidence>